<proteinExistence type="predicted"/>
<dbReference type="Gene3D" id="6.10.250.2560">
    <property type="match status" value="1"/>
</dbReference>
<evidence type="ECO:0000256" key="1">
    <source>
        <dbReference type="ARBA" id="ARBA00022481"/>
    </source>
</evidence>
<evidence type="ECO:0000313" key="9">
    <source>
        <dbReference type="Proteomes" id="UP000015104"/>
    </source>
</evidence>
<feature type="compositionally biased region" description="Polar residues" evidence="6">
    <location>
        <begin position="565"/>
        <end position="585"/>
    </location>
</feature>
<evidence type="ECO:0000256" key="4">
    <source>
        <dbReference type="ARBA" id="ARBA00062892"/>
    </source>
</evidence>
<feature type="region of interest" description="Disordered" evidence="6">
    <location>
        <begin position="565"/>
        <end position="650"/>
    </location>
</feature>
<dbReference type="PROSITE" id="PS51391">
    <property type="entry name" value="CID"/>
    <property type="match status" value="1"/>
</dbReference>
<dbReference type="PANTHER" id="PTHR12460">
    <property type="entry name" value="CYCLIN-DEPENDENT KINASE INHIBITOR-RELATED PROTEIN"/>
    <property type="match status" value="1"/>
</dbReference>
<dbReference type="InterPro" id="IPR032337">
    <property type="entry name" value="RPRD1A/B_C"/>
</dbReference>
<dbReference type="KEGG" id="tut:107369772"/>
<feature type="region of interest" description="Disordered" evidence="6">
    <location>
        <begin position="376"/>
        <end position="420"/>
    </location>
</feature>
<dbReference type="Pfam" id="PF04818">
    <property type="entry name" value="CID"/>
    <property type="match status" value="1"/>
</dbReference>
<dbReference type="SUPFAM" id="SSF48464">
    <property type="entry name" value="ENTH/VHS domain"/>
    <property type="match status" value="1"/>
</dbReference>
<dbReference type="InterPro" id="IPR008942">
    <property type="entry name" value="ENTH_VHS"/>
</dbReference>
<feature type="region of interest" description="Disordered" evidence="6">
    <location>
        <begin position="262"/>
        <end position="307"/>
    </location>
</feature>
<dbReference type="GO" id="GO:0000993">
    <property type="term" value="F:RNA polymerase II complex binding"/>
    <property type="evidence" value="ECO:0007669"/>
    <property type="project" value="TreeGrafter"/>
</dbReference>
<evidence type="ECO:0000256" key="3">
    <source>
        <dbReference type="ARBA" id="ARBA00022990"/>
    </source>
</evidence>
<dbReference type="Gene3D" id="1.25.40.90">
    <property type="match status" value="1"/>
</dbReference>
<evidence type="ECO:0000256" key="6">
    <source>
        <dbReference type="SAM" id="MobiDB-lite"/>
    </source>
</evidence>
<keyword evidence="3" id="KW-0007">Acetylation</keyword>
<name>T1L2U6_TETUR</name>
<gene>
    <name evidence="8" type="primary">107369772</name>
</gene>
<dbReference type="OMA" id="PHMVSPM"/>
<dbReference type="CDD" id="cd16981">
    <property type="entry name" value="CID_RPRD_like"/>
    <property type="match status" value="1"/>
</dbReference>
<dbReference type="FunFam" id="1.25.40.90:FF:000020">
    <property type="entry name" value="regulation of nuclear pre-mRNA domain-containing protein 2 isoform X1"/>
    <property type="match status" value="1"/>
</dbReference>
<dbReference type="EMBL" id="CAEY01000991">
    <property type="status" value="NOT_ANNOTATED_CDS"/>
    <property type="molecule type" value="Genomic_DNA"/>
</dbReference>
<dbReference type="EnsemblMetazoa" id="tetur34g00450.1">
    <property type="protein sequence ID" value="tetur34g00450.1"/>
    <property type="gene ID" value="tetur34g00450"/>
</dbReference>
<dbReference type="Pfam" id="PF16566">
    <property type="entry name" value="CREPT"/>
    <property type="match status" value="1"/>
</dbReference>
<sequence length="650" mass="72141">MNLNEASLEKKLNSCVNTQDSIQSLSLWILHHKSYHKRIVQLWVKALEKGKISHRLTLFYLANDVVQHAKKKNIPGYLQDFEDVLREAILLVKDEKIRPNINRVLNIWQERNIYPLEFVDELRALLVGSSIAKAASASKIVAEFKLSQLIDKIKRSKKIEAVTKQKIEAVNSSRIDALSKEVLNNLKDKSHGEQYSKDFDDATKLMETLVTTLEKEIAIRNDLIEYLEKSEVFYETQKGEAKIVANAYKNFAQRVKSVAKKLTESKTSLPSPIPSPSTDAPSPTNSDDGPQLPGAEGTNGQPSSLDKRLSNLMQGMPLVPNSSVAPPVEPVYAHPAPAALPPALQAAIGINPALASTLDWTALGASQPPLQSTLQLASTLRPPPPPPPPPLPPLPNIGDPLSMVGIQQPPPPPPPPPPPIPTVGAAILPQEIYQTYEYDYYNQINQVALASMVSGDLYKAENETVQPIQAVISSRTDSEIPTESYKPTLPIAPIQYDGYLASQQSHENFEPSDMELGNSDDEEPVSRVQSQRFLKIIETQNSGGFEEEQLNSGSSMSQLVGSESLNQVSNNSPHKQFDPRNQSNNRSRLTPSRHHHHSSRDNRNMEPRWMSPGRPNSQYSGHPPNSYHTAPNRHWKTPSHGSRGSFNRRF</sequence>
<protein>
    <recommendedName>
        <fullName evidence="5">Regulation of nuclear pre-mRNA domain-containing protein 2</fullName>
    </recommendedName>
</protein>
<evidence type="ECO:0000313" key="8">
    <source>
        <dbReference type="EnsemblMetazoa" id="tetur34g00450.1"/>
    </source>
</evidence>
<evidence type="ECO:0000256" key="2">
    <source>
        <dbReference type="ARBA" id="ARBA00022553"/>
    </source>
</evidence>
<feature type="compositionally biased region" description="Polar residues" evidence="6">
    <location>
        <begin position="639"/>
        <end position="650"/>
    </location>
</feature>
<dbReference type="eggNOG" id="KOG2669">
    <property type="taxonomic scope" value="Eukaryota"/>
</dbReference>
<feature type="compositionally biased region" description="Pro residues" evidence="6">
    <location>
        <begin position="408"/>
        <end position="420"/>
    </location>
</feature>
<dbReference type="PANTHER" id="PTHR12460:SF40">
    <property type="entry name" value="REGULATION OF NUCLEAR PRE-MRNA DOMAIN-CONTAINING PROTEIN 2"/>
    <property type="match status" value="1"/>
</dbReference>
<organism evidence="8 9">
    <name type="scientific">Tetranychus urticae</name>
    <name type="common">Two-spotted spider mite</name>
    <dbReference type="NCBI Taxonomy" id="32264"/>
    <lineage>
        <taxon>Eukaryota</taxon>
        <taxon>Metazoa</taxon>
        <taxon>Ecdysozoa</taxon>
        <taxon>Arthropoda</taxon>
        <taxon>Chelicerata</taxon>
        <taxon>Arachnida</taxon>
        <taxon>Acari</taxon>
        <taxon>Acariformes</taxon>
        <taxon>Trombidiformes</taxon>
        <taxon>Prostigmata</taxon>
        <taxon>Eleutherengona</taxon>
        <taxon>Raphignathae</taxon>
        <taxon>Tetranychoidea</taxon>
        <taxon>Tetranychidae</taxon>
        <taxon>Tetranychus</taxon>
    </lineage>
</organism>
<dbReference type="OrthoDB" id="10069473at2759"/>
<accession>T1L2U6</accession>
<evidence type="ECO:0000256" key="5">
    <source>
        <dbReference type="ARBA" id="ARBA00067342"/>
    </source>
</evidence>
<reference evidence="8" key="2">
    <citation type="submission" date="2015-06" db="UniProtKB">
        <authorList>
            <consortium name="EnsemblMetazoa"/>
        </authorList>
    </citation>
    <scope>IDENTIFICATION</scope>
</reference>
<comment type="subunit">
    <text evidence="4">Associates with the RNA polymerase II complex.</text>
</comment>
<feature type="compositionally biased region" description="Polar residues" evidence="6">
    <location>
        <begin position="278"/>
        <end position="288"/>
    </location>
</feature>
<reference evidence="9" key="1">
    <citation type="submission" date="2011-08" db="EMBL/GenBank/DDBJ databases">
        <authorList>
            <person name="Rombauts S."/>
        </authorList>
    </citation>
    <scope>NUCLEOTIDE SEQUENCE</scope>
    <source>
        <strain evidence="9">London</strain>
    </source>
</reference>
<feature type="compositionally biased region" description="Acidic residues" evidence="6">
    <location>
        <begin position="510"/>
        <end position="523"/>
    </location>
</feature>
<keyword evidence="9" id="KW-1185">Reference proteome</keyword>
<feature type="compositionally biased region" description="Pro residues" evidence="6">
    <location>
        <begin position="381"/>
        <end position="395"/>
    </location>
</feature>
<feature type="domain" description="CID" evidence="7">
    <location>
        <begin position="1"/>
        <end position="130"/>
    </location>
</feature>
<dbReference type="SMART" id="SM00582">
    <property type="entry name" value="RPR"/>
    <property type="match status" value="1"/>
</dbReference>
<keyword evidence="1" id="KW-0488">Methylation</keyword>
<dbReference type="AlphaFoldDB" id="T1L2U6"/>
<dbReference type="HOGENOM" id="CLU_421707_0_0_1"/>
<dbReference type="STRING" id="32264.T1L2U6"/>
<dbReference type="GO" id="GO:0031124">
    <property type="term" value="P:mRNA 3'-end processing"/>
    <property type="evidence" value="ECO:0007669"/>
    <property type="project" value="TreeGrafter"/>
</dbReference>
<dbReference type="InterPro" id="IPR006569">
    <property type="entry name" value="CID_dom"/>
</dbReference>
<keyword evidence="2" id="KW-0597">Phosphoprotein</keyword>
<feature type="region of interest" description="Disordered" evidence="6">
    <location>
        <begin position="509"/>
        <end position="528"/>
    </location>
</feature>
<dbReference type="Proteomes" id="UP000015104">
    <property type="component" value="Unassembled WGS sequence"/>
</dbReference>
<evidence type="ECO:0000259" key="7">
    <source>
        <dbReference type="PROSITE" id="PS51391"/>
    </source>
</evidence>